<proteinExistence type="predicted"/>
<protein>
    <submittedName>
        <fullName evidence="2">Type IV pilus biogenesis protein PilE</fullName>
    </submittedName>
</protein>
<dbReference type="RefSeq" id="WP_096365158.1">
    <property type="nucleotide sequence ID" value="NZ_AP018052.1"/>
</dbReference>
<keyword evidence="1" id="KW-0472">Membrane</keyword>
<reference evidence="2 3" key="1">
    <citation type="submission" date="2017-05" db="EMBL/GenBank/DDBJ databases">
        <title>Thiocyanate degradation by Thiohalobacter thiocyanaticus FOKN1.</title>
        <authorList>
            <person name="Oshiki M."/>
            <person name="Fukushima T."/>
            <person name="Kawano S."/>
            <person name="Nakagawa J."/>
        </authorList>
    </citation>
    <scope>NUCLEOTIDE SEQUENCE [LARGE SCALE GENOMIC DNA]</scope>
    <source>
        <strain evidence="2 3">FOKN1</strain>
    </source>
</reference>
<name>A0A1Z4VPF6_9GAMM</name>
<dbReference type="AlphaFoldDB" id="A0A1Z4VPF6"/>
<dbReference type="EMBL" id="AP018052">
    <property type="protein sequence ID" value="BAZ93312.1"/>
    <property type="molecule type" value="Genomic_DNA"/>
</dbReference>
<dbReference type="Pfam" id="PF07963">
    <property type="entry name" value="N_methyl"/>
    <property type="match status" value="1"/>
</dbReference>
<dbReference type="GO" id="GO:0043683">
    <property type="term" value="P:type IV pilus assembly"/>
    <property type="evidence" value="ECO:0007669"/>
    <property type="project" value="InterPro"/>
</dbReference>
<dbReference type="Proteomes" id="UP000218765">
    <property type="component" value="Chromosome"/>
</dbReference>
<feature type="transmembrane region" description="Helical" evidence="1">
    <location>
        <begin position="12"/>
        <end position="33"/>
    </location>
</feature>
<gene>
    <name evidence="2" type="ORF">FOKN1_0911</name>
</gene>
<dbReference type="PROSITE" id="PS00409">
    <property type="entry name" value="PROKAR_NTER_METHYL"/>
    <property type="match status" value="1"/>
</dbReference>
<dbReference type="InterPro" id="IPR012902">
    <property type="entry name" value="N_methyl_site"/>
</dbReference>
<dbReference type="PANTHER" id="PTHR30093">
    <property type="entry name" value="GENERAL SECRETION PATHWAY PROTEIN G"/>
    <property type="match status" value="1"/>
</dbReference>
<dbReference type="SUPFAM" id="SSF54523">
    <property type="entry name" value="Pili subunits"/>
    <property type="match status" value="1"/>
</dbReference>
<keyword evidence="3" id="KW-1185">Reference proteome</keyword>
<evidence type="ECO:0000313" key="3">
    <source>
        <dbReference type="Proteomes" id="UP000218765"/>
    </source>
</evidence>
<dbReference type="Pfam" id="PF16732">
    <property type="entry name" value="ComP_DUS"/>
    <property type="match status" value="1"/>
</dbReference>
<dbReference type="OrthoDB" id="5296638at2"/>
<sequence length="138" mass="14912">MQTNTRASGFTLIELMIVVAIVGILAAIAYPAYQEQVRKTKRAEGQAELMDIAQRLERCYTLYGSYNDATCPIANGDTIMSAEDHYEVTVVSAAATFDLTAVGQGDQANDKCGDLTYDNTGAKGIDNADAGVTWQDCW</sequence>
<dbReference type="InterPro" id="IPR045584">
    <property type="entry name" value="Pilin-like"/>
</dbReference>
<dbReference type="InterPro" id="IPR031982">
    <property type="entry name" value="PilE-like"/>
</dbReference>
<dbReference type="PANTHER" id="PTHR30093:SF47">
    <property type="entry name" value="TYPE IV PILUS NON-CORE MINOR PILIN PILE"/>
    <property type="match status" value="1"/>
</dbReference>
<accession>A0A1Z4VPF6</accession>
<keyword evidence="1" id="KW-0812">Transmembrane</keyword>
<dbReference type="Gene3D" id="3.30.700.10">
    <property type="entry name" value="Glycoprotein, Type 4 Pilin"/>
    <property type="match status" value="1"/>
</dbReference>
<dbReference type="KEGG" id="ttc:FOKN1_0911"/>
<keyword evidence="1" id="KW-1133">Transmembrane helix</keyword>
<evidence type="ECO:0000313" key="2">
    <source>
        <dbReference type="EMBL" id="BAZ93312.1"/>
    </source>
</evidence>
<evidence type="ECO:0000256" key="1">
    <source>
        <dbReference type="SAM" id="Phobius"/>
    </source>
</evidence>
<dbReference type="NCBIfam" id="TIGR02532">
    <property type="entry name" value="IV_pilin_GFxxxE"/>
    <property type="match status" value="1"/>
</dbReference>
<organism evidence="2 3">
    <name type="scientific">Thiohalobacter thiocyanaticus</name>
    <dbReference type="NCBI Taxonomy" id="585455"/>
    <lineage>
        <taxon>Bacteria</taxon>
        <taxon>Pseudomonadati</taxon>
        <taxon>Pseudomonadota</taxon>
        <taxon>Gammaproteobacteria</taxon>
        <taxon>Thiohalobacterales</taxon>
        <taxon>Thiohalobacteraceae</taxon>
        <taxon>Thiohalobacter</taxon>
    </lineage>
</organism>